<dbReference type="Proteomes" id="UP000193387">
    <property type="component" value="Unassembled WGS sequence"/>
</dbReference>
<accession>A0AAJ3NPA0</accession>
<comment type="caution">
    <text evidence="1">The sequence shown here is derived from an EMBL/GenBank/DDBJ whole genome shotgun (WGS) entry which is preliminary data.</text>
</comment>
<proteinExistence type="predicted"/>
<dbReference type="EMBL" id="LQPR01000040">
    <property type="protein sequence ID" value="ORW70390.1"/>
    <property type="molecule type" value="Genomic_DNA"/>
</dbReference>
<evidence type="ECO:0000313" key="2">
    <source>
        <dbReference type="Proteomes" id="UP000193387"/>
    </source>
</evidence>
<protein>
    <submittedName>
        <fullName evidence="1">Uncharacterized protein</fullName>
    </submittedName>
</protein>
<keyword evidence="2" id="KW-1185">Reference proteome</keyword>
<name>A0AAJ3NPA0_9MYCO</name>
<organism evidence="1 2">
    <name type="scientific">Mycobacterium saskatchewanense</name>
    <dbReference type="NCBI Taxonomy" id="220927"/>
    <lineage>
        <taxon>Bacteria</taxon>
        <taxon>Bacillati</taxon>
        <taxon>Actinomycetota</taxon>
        <taxon>Actinomycetes</taxon>
        <taxon>Mycobacteriales</taxon>
        <taxon>Mycobacteriaceae</taxon>
        <taxon>Mycobacterium</taxon>
        <taxon>Mycobacterium simiae complex</taxon>
    </lineage>
</organism>
<gene>
    <name evidence="1" type="ORF">AWC23_17210</name>
</gene>
<dbReference type="AlphaFoldDB" id="A0AAJ3NPA0"/>
<sequence length="345" mass="38403">MTDASSDAKPEYTDAQKEQLRKAYQSLTAGMQAVDLSKLMPSIAGIQRDAMPNLDAIAKSLASTQNFGVDLAKSLQANIPKFKLELPPLQLDYTRLLGPVLNFENLGLKNLIDASSLKVFDKIYADQRTQFEGIFEKFRKYIEGMLPPNWRGVRGLNQLETLLLDEGLALAWVPPADILDALLAASSKQARRRILGRRWKRVVAACRESIESASEADVAQYRGFALNVIKMLEDGHPEGAQALAANLLDTMLRETLDGPSRREVTDQRNRLSIDDLPMRAAMVFGGIWGSHTEFWQSRGDSIPREFTRHGSAHAVSRMQYSRINAVIALMHVTAYIMLLDSGDLS</sequence>
<evidence type="ECO:0000313" key="1">
    <source>
        <dbReference type="EMBL" id="ORW70390.1"/>
    </source>
</evidence>
<reference evidence="1 2" key="1">
    <citation type="submission" date="2016-01" db="EMBL/GenBank/DDBJ databases">
        <title>The new phylogeny of the genus Mycobacterium.</title>
        <authorList>
            <person name="Tarcisio F."/>
            <person name="Conor M."/>
            <person name="Antonella G."/>
            <person name="Elisabetta G."/>
            <person name="Giulia F.S."/>
            <person name="Sara T."/>
            <person name="Anna F."/>
            <person name="Clotilde B."/>
            <person name="Roberto B."/>
            <person name="Veronica D.S."/>
            <person name="Fabio R."/>
            <person name="Monica P."/>
            <person name="Olivier J."/>
            <person name="Enrico T."/>
            <person name="Nicola S."/>
        </authorList>
    </citation>
    <scope>NUCLEOTIDE SEQUENCE [LARGE SCALE GENOMIC DNA]</scope>
    <source>
        <strain evidence="1 2">DSM 44616</strain>
    </source>
</reference>